<gene>
    <name evidence="2" type="ORF">EGW08_017323</name>
</gene>
<evidence type="ECO:0000313" key="3">
    <source>
        <dbReference type="Proteomes" id="UP000271974"/>
    </source>
</evidence>
<dbReference type="Pfam" id="PF00811">
    <property type="entry name" value="Ependymin"/>
    <property type="match status" value="1"/>
</dbReference>
<dbReference type="GO" id="GO:0005576">
    <property type="term" value="C:extracellular region"/>
    <property type="evidence" value="ECO:0007669"/>
    <property type="project" value="InterPro"/>
</dbReference>
<feature type="chain" id="PRO_5019190065" evidence="1">
    <location>
        <begin position="21"/>
        <end position="227"/>
    </location>
</feature>
<evidence type="ECO:0000313" key="2">
    <source>
        <dbReference type="EMBL" id="RUS74907.1"/>
    </source>
</evidence>
<dbReference type="PANTHER" id="PTHR10697">
    <property type="entry name" value="MAMMALIAN EPENDYMIN-RELATED PROTEIN 1"/>
    <property type="match status" value="1"/>
</dbReference>
<keyword evidence="1" id="KW-0732">Signal</keyword>
<dbReference type="AlphaFoldDB" id="A0A433T041"/>
<sequence length="227" mass="24784">MTGLLLALVLNSAVVSITLGQTNPLVEPKKCCLDRQFSVSIGEIGGKAYPITGNSVFLDGVTYLAYDFYKQMIGAESHMRQPDGSDKVTRTLLDYNTMRMYVDDSGVCSILNITEPMEDPCVPANATYMGEVRFGYGTASLEVNTWEFERASGNSRILVRRSYTKTSCVPVIETYYGTVDGASTDVSHFFVNFKPGIDNPSDLVAPSAVAQSYCNDYTGQKPVEIVG</sequence>
<dbReference type="InterPro" id="IPR001299">
    <property type="entry name" value="Ependymin"/>
</dbReference>
<accession>A0A433T041</accession>
<proteinExistence type="predicted"/>
<dbReference type="Proteomes" id="UP000271974">
    <property type="component" value="Unassembled WGS sequence"/>
</dbReference>
<reference evidence="2 3" key="1">
    <citation type="submission" date="2019-01" db="EMBL/GenBank/DDBJ databases">
        <title>A draft genome assembly of the solar-powered sea slug Elysia chlorotica.</title>
        <authorList>
            <person name="Cai H."/>
            <person name="Li Q."/>
            <person name="Fang X."/>
            <person name="Li J."/>
            <person name="Curtis N.E."/>
            <person name="Altenburger A."/>
            <person name="Shibata T."/>
            <person name="Feng M."/>
            <person name="Maeda T."/>
            <person name="Schwartz J.A."/>
            <person name="Shigenobu S."/>
            <person name="Lundholm N."/>
            <person name="Nishiyama T."/>
            <person name="Yang H."/>
            <person name="Hasebe M."/>
            <person name="Li S."/>
            <person name="Pierce S.K."/>
            <person name="Wang J."/>
        </authorList>
    </citation>
    <scope>NUCLEOTIDE SEQUENCE [LARGE SCALE GENOMIC DNA]</scope>
    <source>
        <strain evidence="2">EC2010</strain>
        <tissue evidence="2">Whole organism of an adult</tissue>
    </source>
</reference>
<dbReference type="GO" id="GO:0005764">
    <property type="term" value="C:lysosome"/>
    <property type="evidence" value="ECO:0007669"/>
    <property type="project" value="TreeGrafter"/>
</dbReference>
<dbReference type="GO" id="GO:0005509">
    <property type="term" value="F:calcium ion binding"/>
    <property type="evidence" value="ECO:0007669"/>
    <property type="project" value="InterPro"/>
</dbReference>
<feature type="signal peptide" evidence="1">
    <location>
        <begin position="1"/>
        <end position="20"/>
    </location>
</feature>
<dbReference type="OrthoDB" id="6103577at2759"/>
<comment type="caution">
    <text evidence="2">The sequence shown here is derived from an EMBL/GenBank/DDBJ whole genome shotgun (WGS) entry which is preliminary data.</text>
</comment>
<protein>
    <submittedName>
        <fullName evidence="2">Uncharacterized protein</fullName>
    </submittedName>
</protein>
<keyword evidence="3" id="KW-1185">Reference proteome</keyword>
<organism evidence="2 3">
    <name type="scientific">Elysia chlorotica</name>
    <name type="common">Eastern emerald elysia</name>
    <name type="synonym">Sea slug</name>
    <dbReference type="NCBI Taxonomy" id="188477"/>
    <lineage>
        <taxon>Eukaryota</taxon>
        <taxon>Metazoa</taxon>
        <taxon>Spiralia</taxon>
        <taxon>Lophotrochozoa</taxon>
        <taxon>Mollusca</taxon>
        <taxon>Gastropoda</taxon>
        <taxon>Heterobranchia</taxon>
        <taxon>Euthyneura</taxon>
        <taxon>Panpulmonata</taxon>
        <taxon>Sacoglossa</taxon>
        <taxon>Placobranchoidea</taxon>
        <taxon>Plakobranchidae</taxon>
        <taxon>Elysia</taxon>
    </lineage>
</organism>
<dbReference type="GO" id="GO:0007160">
    <property type="term" value="P:cell-matrix adhesion"/>
    <property type="evidence" value="ECO:0007669"/>
    <property type="project" value="InterPro"/>
</dbReference>
<dbReference type="PANTHER" id="PTHR10697:SF13">
    <property type="entry name" value="RICIN B LECTIN DOMAIN-CONTAINING PROTEIN"/>
    <property type="match status" value="1"/>
</dbReference>
<evidence type="ECO:0000256" key="1">
    <source>
        <dbReference type="SAM" id="SignalP"/>
    </source>
</evidence>
<dbReference type="EMBL" id="RQTK01000787">
    <property type="protein sequence ID" value="RUS74907.1"/>
    <property type="molecule type" value="Genomic_DNA"/>
</dbReference>
<name>A0A433T041_ELYCH</name>